<feature type="domain" description="Reverse transcriptase" evidence="15">
    <location>
        <begin position="586"/>
        <end position="921"/>
    </location>
</feature>
<evidence type="ECO:0000256" key="5">
    <source>
        <dbReference type="ARBA" id="ARBA00022679"/>
    </source>
</evidence>
<evidence type="ECO:0000256" key="1">
    <source>
        <dbReference type="ARBA" id="ARBA00008001"/>
    </source>
</evidence>
<evidence type="ECO:0000256" key="8">
    <source>
        <dbReference type="ARBA" id="ARBA00022842"/>
    </source>
</evidence>
<dbReference type="Gene3D" id="3.10.10.20">
    <property type="match status" value="1"/>
</dbReference>
<keyword evidence="7 13" id="KW-0479">Metal-binding</keyword>
<dbReference type="GO" id="GO:0007004">
    <property type="term" value="P:telomere maintenance via telomerase"/>
    <property type="evidence" value="ECO:0007669"/>
    <property type="project" value="TreeGrafter"/>
</dbReference>
<evidence type="ECO:0000313" key="17">
    <source>
        <dbReference type="Proteomes" id="UP001337655"/>
    </source>
</evidence>
<evidence type="ECO:0000256" key="6">
    <source>
        <dbReference type="ARBA" id="ARBA00022695"/>
    </source>
</evidence>
<dbReference type="PRINTS" id="PR01365">
    <property type="entry name" value="TELOMERASERT"/>
</dbReference>
<evidence type="ECO:0000256" key="4">
    <source>
        <dbReference type="ARBA" id="ARBA00022454"/>
    </source>
</evidence>
<keyword evidence="5 13" id="KW-0808">Transferase</keyword>
<dbReference type="Proteomes" id="UP001337655">
    <property type="component" value="Unassembled WGS sequence"/>
</dbReference>
<dbReference type="GO" id="GO:0003720">
    <property type="term" value="F:telomerase activity"/>
    <property type="evidence" value="ECO:0007669"/>
    <property type="project" value="InterPro"/>
</dbReference>
<evidence type="ECO:0000256" key="11">
    <source>
        <dbReference type="ARBA" id="ARBA00023242"/>
    </source>
</evidence>
<comment type="function">
    <text evidence="13">Telomerase is a ribonucleoprotein enzyme essential for the replication of chromosome termini in most eukaryotes. It elongates telomeres. It is a reverse transcriptase that adds simple sequence repeats to chromosome ends by copying a template sequence within the RNA component of the enzyme.</text>
</comment>
<dbReference type="Pfam" id="PF00078">
    <property type="entry name" value="RVT_1"/>
    <property type="match status" value="1"/>
</dbReference>
<dbReference type="InterPro" id="IPR043502">
    <property type="entry name" value="DNA/RNA_pol_sf"/>
</dbReference>
<sequence>MKRKRKTQRDAREGKRQKLVHGSTQPPAWTLLRQYYPTVLTLRRYLASRLPKNRRKRVLHYGRGNDNNADADVHVVGLLDSVTVGTFNHSPKNDEDLEKDITVFTQQVSESSATIGPTQGALKQSEIVDFVLWQLFRRHSGSHAPSHMLCRGYQKYATNSTTGAGVCAVPGVPGLFCNTEHHYISRLKKHPWSTLPSLLGRHGERILADLLFHCGLFEQVTGGSNLNQISGVPLSDLKPLPQHNSEPDGQSIVILSLPAEERVKQAAVSVRKVSDIRFLRHRMLYAKPVVSAQGHVRFGLGHAHALNQRQVDNEDIRAKHILKYVFPKQFGLHNVLASQTDIQDTSQPFMDYTDREKEIARLICDWKRRRGPAEESGPNEPPLPKRLRGGAVLLASRLLKRHSRSAYTALLDHYCPSPIKDDFNPETITKHASTSAQVSAFCRAVTSKVFLAELWGDGDAKHHNRQILLRSVDKFIRLRRYESLTLHDVLQRIQLSGIGWMSPEPVKQDEKMSQSDFTKRKELMAELLYYLFDSFLIPLIRGHFHVTESGAHRNQLFYFRHDVWKALSDPALAALKETMLEESRTANLKTAMEKRALGVSKVRLLPKEHGMRPIINLRRRMPRMKNGQLVLGKSINSILTPAFSVLNYEKEANVGILASAMFSVEDIYPCLQSFRQNLSRQGLLDKPLFFAKVDVKACFDTIPQQRLMELARTILAHDEYRIAKYARGKLIGSHNQQTPGFGSKPSWRFLTRAGAGKDDFDFTAETRADTEDGRTRSVYVDGVVQKSESRKAVLDLLEEHIQSNLIQLGNKYYRQKEGIPQGSIVSSLLCSYFYAEMERELLGFINDGRSILLRLIDDFLVISTERGVAERFLRVMHAGVPEYGVEVKAEKSRVNFEVEIGGRAVPRLPVECDFPYCGTAINTVTLDLSKDKERRKKSSESLLSSDCLCEADERCPDIPDSMSVEYSKLPGQTFYRKTLRWVQHFHALGCSFALIIDRSALKLQMQPMLLSTSYNRVPTVLSNLHHSFTEVAQKCYHYIHSLSQAKQPPPRLLIRKSRPILLLFSPKQTFEGEKCKTFSRRYSRKVTHCSTNHPIGVFSPGERTGSSSSHHLWPNVKGRGRGGFKNARNADQNVCRDGR</sequence>
<keyword evidence="4 13" id="KW-0158">Chromosome</keyword>
<dbReference type="Gene3D" id="1.10.132.70">
    <property type="match status" value="1"/>
</dbReference>
<dbReference type="GeneID" id="89931495"/>
<gene>
    <name evidence="16" type="primary">EST2</name>
    <name evidence="16" type="ORF">LTR77_010166</name>
</gene>
<dbReference type="Gene3D" id="1.10.10.2210">
    <property type="match status" value="1"/>
</dbReference>
<comment type="subcellular location">
    <subcellularLocation>
        <location evidence="13">Nucleus</location>
    </subcellularLocation>
    <subcellularLocation>
        <location evidence="13">Chromosome</location>
        <location evidence="13">Telomere</location>
    </subcellularLocation>
</comment>
<dbReference type="InterPro" id="IPR000477">
    <property type="entry name" value="RT_dom"/>
</dbReference>
<dbReference type="GO" id="GO:0070034">
    <property type="term" value="F:telomerase RNA binding"/>
    <property type="evidence" value="ECO:0007669"/>
    <property type="project" value="TreeGrafter"/>
</dbReference>
<name>A0AAV9NWM2_9PEZI</name>
<dbReference type="RefSeq" id="XP_064654403.1">
    <property type="nucleotide sequence ID" value="XM_064807389.1"/>
</dbReference>
<dbReference type="GO" id="GO:0042162">
    <property type="term" value="F:telomeric DNA binding"/>
    <property type="evidence" value="ECO:0007669"/>
    <property type="project" value="TreeGrafter"/>
</dbReference>
<evidence type="ECO:0000256" key="2">
    <source>
        <dbReference type="ARBA" id="ARBA00012493"/>
    </source>
</evidence>
<dbReference type="SMART" id="SM00975">
    <property type="entry name" value="Telomerase_RBD"/>
    <property type="match status" value="1"/>
</dbReference>
<dbReference type="Pfam" id="PF12009">
    <property type="entry name" value="Telomerase_RBD"/>
    <property type="match status" value="1"/>
</dbReference>
<keyword evidence="6 13" id="KW-0548">Nucleotidyltransferase</keyword>
<keyword evidence="8 13" id="KW-0460">Magnesium</keyword>
<feature type="region of interest" description="Disordered" evidence="14">
    <location>
        <begin position="1"/>
        <end position="23"/>
    </location>
</feature>
<dbReference type="PANTHER" id="PTHR12066:SF0">
    <property type="entry name" value="TELOMERASE REVERSE TRANSCRIPTASE"/>
    <property type="match status" value="1"/>
</dbReference>
<evidence type="ECO:0000313" key="16">
    <source>
        <dbReference type="EMBL" id="KAK5164075.1"/>
    </source>
</evidence>
<comment type="caution">
    <text evidence="16">The sequence shown here is derived from an EMBL/GenBank/DDBJ whole genome shotgun (WGS) entry which is preliminary data.</text>
</comment>
<dbReference type="GO" id="GO:0000781">
    <property type="term" value="C:chromosome, telomeric region"/>
    <property type="evidence" value="ECO:0007669"/>
    <property type="project" value="UniProtKB-SubCell"/>
</dbReference>
<evidence type="ECO:0000256" key="7">
    <source>
        <dbReference type="ARBA" id="ARBA00022723"/>
    </source>
</evidence>
<dbReference type="Gene3D" id="3.30.70.2630">
    <property type="match status" value="1"/>
</dbReference>
<protein>
    <recommendedName>
        <fullName evidence="3 13">Telomerase reverse transcriptase</fullName>
        <ecNumber evidence="2 13">2.7.7.49</ecNumber>
    </recommendedName>
    <alternativeName>
        <fullName evidence="13">Telomerase catalytic subunit</fullName>
    </alternativeName>
</protein>
<organism evidence="16 17">
    <name type="scientific">Saxophila tyrrhenica</name>
    <dbReference type="NCBI Taxonomy" id="1690608"/>
    <lineage>
        <taxon>Eukaryota</taxon>
        <taxon>Fungi</taxon>
        <taxon>Dikarya</taxon>
        <taxon>Ascomycota</taxon>
        <taxon>Pezizomycotina</taxon>
        <taxon>Dothideomycetes</taxon>
        <taxon>Dothideomycetidae</taxon>
        <taxon>Mycosphaerellales</taxon>
        <taxon>Extremaceae</taxon>
        <taxon>Saxophila</taxon>
    </lineage>
</organism>
<comment type="similarity">
    <text evidence="1 13">Belongs to the reverse transcriptase family. Telomerase subfamily.</text>
</comment>
<reference evidence="16 17" key="1">
    <citation type="submission" date="2023-08" db="EMBL/GenBank/DDBJ databases">
        <title>Black Yeasts Isolated from many extreme environments.</title>
        <authorList>
            <person name="Coleine C."/>
            <person name="Stajich J.E."/>
            <person name="Selbmann L."/>
        </authorList>
    </citation>
    <scope>NUCLEOTIDE SEQUENCE [LARGE SCALE GENOMIC DNA]</scope>
    <source>
        <strain evidence="16 17">CCFEE 5935</strain>
    </source>
</reference>
<dbReference type="CDD" id="cd01648">
    <property type="entry name" value="TERT"/>
    <property type="match status" value="1"/>
</dbReference>
<dbReference type="PROSITE" id="PS50878">
    <property type="entry name" value="RT_POL"/>
    <property type="match status" value="1"/>
</dbReference>
<evidence type="ECO:0000256" key="3">
    <source>
        <dbReference type="ARBA" id="ARBA00016182"/>
    </source>
</evidence>
<proteinExistence type="inferred from homology"/>
<dbReference type="InterPro" id="IPR021891">
    <property type="entry name" value="Telomerase_RBD"/>
</dbReference>
<feature type="region of interest" description="Disordered" evidence="14">
    <location>
        <begin position="1097"/>
        <end position="1139"/>
    </location>
</feature>
<dbReference type="EMBL" id="JAVRRT010000021">
    <property type="protein sequence ID" value="KAK5164075.1"/>
    <property type="molecule type" value="Genomic_DNA"/>
</dbReference>
<dbReference type="EC" id="2.7.7.49" evidence="2 13"/>
<keyword evidence="10 13" id="KW-0695">RNA-directed DNA polymerase</keyword>
<evidence type="ECO:0000256" key="14">
    <source>
        <dbReference type="SAM" id="MobiDB-lite"/>
    </source>
</evidence>
<accession>A0AAV9NWM2</accession>
<comment type="catalytic activity">
    <reaction evidence="12 13">
        <text>DNA(n) + a 2'-deoxyribonucleoside 5'-triphosphate = DNA(n+1) + diphosphate</text>
        <dbReference type="Rhea" id="RHEA:22508"/>
        <dbReference type="Rhea" id="RHEA-COMP:17339"/>
        <dbReference type="Rhea" id="RHEA-COMP:17340"/>
        <dbReference type="ChEBI" id="CHEBI:33019"/>
        <dbReference type="ChEBI" id="CHEBI:61560"/>
        <dbReference type="ChEBI" id="CHEBI:173112"/>
        <dbReference type="EC" id="2.7.7.49"/>
    </reaction>
</comment>
<evidence type="ECO:0000256" key="10">
    <source>
        <dbReference type="ARBA" id="ARBA00022918"/>
    </source>
</evidence>
<dbReference type="AlphaFoldDB" id="A0AAV9NWM2"/>
<dbReference type="GO" id="GO:0046872">
    <property type="term" value="F:metal ion binding"/>
    <property type="evidence" value="ECO:0007669"/>
    <property type="project" value="UniProtKB-KW"/>
</dbReference>
<keyword evidence="17" id="KW-1185">Reference proteome</keyword>
<dbReference type="SUPFAM" id="SSF56672">
    <property type="entry name" value="DNA/RNA polymerases"/>
    <property type="match status" value="1"/>
</dbReference>
<evidence type="ECO:0000259" key="15">
    <source>
        <dbReference type="PROSITE" id="PS50878"/>
    </source>
</evidence>
<evidence type="ECO:0000256" key="9">
    <source>
        <dbReference type="ARBA" id="ARBA00022895"/>
    </source>
</evidence>
<dbReference type="PANTHER" id="PTHR12066">
    <property type="entry name" value="TELOMERASE REVERSE TRANSCRIPTASE"/>
    <property type="match status" value="1"/>
</dbReference>
<keyword evidence="9 13" id="KW-0779">Telomere</keyword>
<evidence type="ECO:0000256" key="13">
    <source>
        <dbReference type="RuleBase" id="RU365061"/>
    </source>
</evidence>
<keyword evidence="11 13" id="KW-0539">Nucleus</keyword>
<dbReference type="InterPro" id="IPR003545">
    <property type="entry name" value="Telomerase_RT"/>
</dbReference>
<dbReference type="GO" id="GO:0000333">
    <property type="term" value="C:telomerase catalytic core complex"/>
    <property type="evidence" value="ECO:0007669"/>
    <property type="project" value="TreeGrafter"/>
</dbReference>
<evidence type="ECO:0000256" key="12">
    <source>
        <dbReference type="ARBA" id="ARBA00048173"/>
    </source>
</evidence>